<name>A0ABU0G1Q5_9HYPH</name>
<dbReference type="EMBL" id="JAUSUW010000001">
    <property type="protein sequence ID" value="MDQ0419188.1"/>
    <property type="molecule type" value="Genomic_DNA"/>
</dbReference>
<evidence type="ECO:0000313" key="2">
    <source>
        <dbReference type="Proteomes" id="UP001238496"/>
    </source>
</evidence>
<reference evidence="1 2" key="1">
    <citation type="submission" date="2023-07" db="EMBL/GenBank/DDBJ databases">
        <title>Genomic Encyclopedia of Type Strains, Phase IV (KMG-IV): sequencing the most valuable type-strain genomes for metagenomic binning, comparative biology and taxonomic classification.</title>
        <authorList>
            <person name="Goeker M."/>
        </authorList>
    </citation>
    <scope>NUCLEOTIDE SEQUENCE [LARGE SCALE GENOMIC DNA]</scope>
    <source>
        <strain evidence="1 2">DSM 1111</strain>
    </source>
</reference>
<dbReference type="RefSeq" id="WP_307368203.1">
    <property type="nucleotide sequence ID" value="NZ_JAUSUW010000001.1"/>
</dbReference>
<evidence type="ECO:0000313" key="1">
    <source>
        <dbReference type="EMBL" id="MDQ0419188.1"/>
    </source>
</evidence>
<sequence>MISGVNSLSSSTISLLFSATPSQYEGGNTSAANSSIEATGNTDNVFKAANAIGKIIEIVAGMGGSEAASYGMFTMEGAHRTENANGTYTLTKTGTGKGVPDDHYAATAMASWKEKAAGNGPKAEWARSYLDALEKGTIAIYDMSKMGVTSTMTERQTFNADGSMRGSSTSWNTQGMDAFLEQYTEIRDGVMYDKATGGHASISQNGTVFTYSVW</sequence>
<dbReference type="Proteomes" id="UP001238496">
    <property type="component" value="Unassembled WGS sequence"/>
</dbReference>
<accession>A0ABU0G1Q5</accession>
<keyword evidence="2" id="KW-1185">Reference proteome</keyword>
<comment type="caution">
    <text evidence="1">The sequence shown here is derived from an EMBL/GenBank/DDBJ whole genome shotgun (WGS) entry which is preliminary data.</text>
</comment>
<protein>
    <submittedName>
        <fullName evidence="1">Uncharacterized protein</fullName>
    </submittedName>
</protein>
<organism evidence="1 2">
    <name type="scientific">Peteryoungia aggregata LMG 23059</name>
    <dbReference type="NCBI Taxonomy" id="1368425"/>
    <lineage>
        <taxon>Bacteria</taxon>
        <taxon>Pseudomonadati</taxon>
        <taxon>Pseudomonadota</taxon>
        <taxon>Alphaproteobacteria</taxon>
        <taxon>Hyphomicrobiales</taxon>
        <taxon>Rhizobiaceae</taxon>
        <taxon>Peteryoungia</taxon>
    </lineage>
</organism>
<gene>
    <name evidence="1" type="ORF">J2045_000198</name>
</gene>
<proteinExistence type="predicted"/>